<evidence type="ECO:0000313" key="1">
    <source>
        <dbReference type="EMBL" id="OOK70599.1"/>
    </source>
</evidence>
<organism evidence="1 2">
    <name type="scientific">Mycobacterium kansasii</name>
    <dbReference type="NCBI Taxonomy" id="1768"/>
    <lineage>
        <taxon>Bacteria</taxon>
        <taxon>Bacillati</taxon>
        <taxon>Actinomycetota</taxon>
        <taxon>Actinomycetes</taxon>
        <taxon>Mycobacteriales</taxon>
        <taxon>Mycobacteriaceae</taxon>
        <taxon>Mycobacterium</taxon>
    </lineage>
</organism>
<protein>
    <submittedName>
        <fullName evidence="1">Uncharacterized protein</fullName>
    </submittedName>
</protein>
<gene>
    <name evidence="1" type="ORF">BZL30_6012</name>
</gene>
<dbReference type="AlphaFoldDB" id="A0A1V3WUD9"/>
<proteinExistence type="predicted"/>
<evidence type="ECO:0000313" key="2">
    <source>
        <dbReference type="Proteomes" id="UP000189229"/>
    </source>
</evidence>
<accession>A0A1V3WUD9</accession>
<dbReference type="EMBL" id="MVBM01000006">
    <property type="protein sequence ID" value="OOK70599.1"/>
    <property type="molecule type" value="Genomic_DNA"/>
</dbReference>
<dbReference type="Proteomes" id="UP000189229">
    <property type="component" value="Unassembled WGS sequence"/>
</dbReference>
<comment type="caution">
    <text evidence="1">The sequence shown here is derived from an EMBL/GenBank/DDBJ whole genome shotgun (WGS) entry which is preliminary data.</text>
</comment>
<sequence>MPLPPEEACCTPRICPATGSGDDPPARSKLPETVKGAVVESIVEVKGMPNRIRWTTCATSRRKA</sequence>
<name>A0A1V3WUD9_MYCKA</name>
<reference evidence="1 2" key="1">
    <citation type="submission" date="2017-02" db="EMBL/GenBank/DDBJ databases">
        <title>Complete genome sequences of Mycobacterium kansasii strains isolated from rhesus macaques.</title>
        <authorList>
            <person name="Panda A."/>
            <person name="Nagaraj S."/>
            <person name="Zhao X."/>
            <person name="Tettelin H."/>
            <person name="Detolla L.J."/>
        </authorList>
    </citation>
    <scope>NUCLEOTIDE SEQUENCE [LARGE SCALE GENOMIC DNA]</scope>
    <source>
        <strain evidence="1 2">11-3813</strain>
    </source>
</reference>